<comment type="similarity">
    <text evidence="1">Belongs to the DprA/Smf family.</text>
</comment>
<dbReference type="PANTHER" id="PTHR43022">
    <property type="entry name" value="PROTEIN SMF"/>
    <property type="match status" value="1"/>
</dbReference>
<dbReference type="EMBL" id="PFCB01000030">
    <property type="protein sequence ID" value="PIR74026.1"/>
    <property type="molecule type" value="Genomic_DNA"/>
</dbReference>
<dbReference type="PANTHER" id="PTHR43022:SF1">
    <property type="entry name" value="PROTEIN SMF"/>
    <property type="match status" value="1"/>
</dbReference>
<name>A0A2H0TR62_9BACT</name>
<dbReference type="InterPro" id="IPR057666">
    <property type="entry name" value="DrpA_SLOG"/>
</dbReference>
<dbReference type="InterPro" id="IPR041614">
    <property type="entry name" value="DprA_WH"/>
</dbReference>
<evidence type="ECO:0000259" key="2">
    <source>
        <dbReference type="Pfam" id="PF02481"/>
    </source>
</evidence>
<dbReference type="Gene3D" id="3.40.50.450">
    <property type="match status" value="1"/>
</dbReference>
<evidence type="ECO:0000313" key="5">
    <source>
        <dbReference type="Proteomes" id="UP000230154"/>
    </source>
</evidence>
<comment type="caution">
    <text evidence="4">The sequence shown here is derived from an EMBL/GenBank/DDBJ whole genome shotgun (WGS) entry which is preliminary data.</text>
</comment>
<dbReference type="Gene3D" id="1.10.10.10">
    <property type="entry name" value="Winged helix-like DNA-binding domain superfamily/Winged helix DNA-binding domain"/>
    <property type="match status" value="1"/>
</dbReference>
<reference evidence="5" key="1">
    <citation type="submission" date="2017-09" db="EMBL/GenBank/DDBJ databases">
        <title>Depth-based differentiation of microbial function through sediment-hosted aquifers and enrichment of novel symbionts in the deep terrestrial subsurface.</title>
        <authorList>
            <person name="Probst A.J."/>
            <person name="Ladd B."/>
            <person name="Jarett J.K."/>
            <person name="Geller-Mcgrath D.E."/>
            <person name="Sieber C.M.K."/>
            <person name="Emerson J.B."/>
            <person name="Anantharaman K."/>
            <person name="Thomas B.C."/>
            <person name="Malmstrom R."/>
            <person name="Stieglmeier M."/>
            <person name="Klingl A."/>
            <person name="Woyke T."/>
            <person name="Ryan C.M."/>
            <person name="Banfield J.F."/>
        </authorList>
    </citation>
    <scope>NUCLEOTIDE SEQUENCE [LARGE SCALE GENOMIC DNA]</scope>
</reference>
<dbReference type="AlphaFoldDB" id="A0A2H0TR62"/>
<proteinExistence type="inferred from homology"/>
<dbReference type="NCBIfam" id="TIGR00732">
    <property type="entry name" value="dprA"/>
    <property type="match status" value="1"/>
</dbReference>
<sequence>MTHHHYLAFFSKLTAQRYSRLKQAMPDIHDIFSISPTVLKKAKWNAQSIDAFVAWQKNFSVDWADGILRQLQAHIICREDTSYPLLLQTIYDPPPFLFVQGTMPKADVFISIVGPRRCSIYGRQVTRRLIENIAPSSVCIVSGMARGIDETAHQTALDVSLPTVAVLGTGLQEHYPGLGEQIRSTGAIVSEFPPDVRGSKFTFPKRNRIIAGMCAGTVVVEAGASSGALITAQCAVDNARDVFAIPQNITSITSVGVNELMKQGAHILTDVSDLTRVLGLTKHTGLDRRSQINLTTDEKTVLTGLSQTPLHIDLLTASLPFQALQVSQIITFLELKGCIQDVGGKSYILSK</sequence>
<dbReference type="Pfam" id="PF17782">
    <property type="entry name" value="WHD_DprA"/>
    <property type="match status" value="1"/>
</dbReference>
<dbReference type="Proteomes" id="UP000230154">
    <property type="component" value="Unassembled WGS sequence"/>
</dbReference>
<protein>
    <submittedName>
        <fullName evidence="4">DNA-protecting protein DprA</fullName>
    </submittedName>
</protein>
<gene>
    <name evidence="4" type="primary">dprA</name>
    <name evidence="4" type="ORF">COU35_04250</name>
</gene>
<evidence type="ECO:0000256" key="1">
    <source>
        <dbReference type="ARBA" id="ARBA00006525"/>
    </source>
</evidence>
<evidence type="ECO:0000313" key="4">
    <source>
        <dbReference type="EMBL" id="PIR74026.1"/>
    </source>
</evidence>
<dbReference type="SUPFAM" id="SSF102405">
    <property type="entry name" value="MCP/YpsA-like"/>
    <property type="match status" value="1"/>
</dbReference>
<feature type="domain" description="Smf/DprA SLOG" evidence="2">
    <location>
        <begin position="75"/>
        <end position="276"/>
    </location>
</feature>
<dbReference type="GO" id="GO:0009294">
    <property type="term" value="P:DNA-mediated transformation"/>
    <property type="evidence" value="ECO:0007669"/>
    <property type="project" value="InterPro"/>
</dbReference>
<accession>A0A2H0TR62</accession>
<organism evidence="4 5">
    <name type="scientific">Candidatus Magasanikbacteria bacterium CG10_big_fil_rev_8_21_14_0_10_47_10</name>
    <dbReference type="NCBI Taxonomy" id="1974652"/>
    <lineage>
        <taxon>Bacteria</taxon>
        <taxon>Candidatus Magasanikiibacteriota</taxon>
    </lineage>
</organism>
<dbReference type="InterPro" id="IPR036388">
    <property type="entry name" value="WH-like_DNA-bd_sf"/>
</dbReference>
<feature type="domain" description="DprA winged helix" evidence="3">
    <location>
        <begin position="289"/>
        <end position="344"/>
    </location>
</feature>
<dbReference type="Pfam" id="PF02481">
    <property type="entry name" value="DNA_processg_A"/>
    <property type="match status" value="1"/>
</dbReference>
<evidence type="ECO:0000259" key="3">
    <source>
        <dbReference type="Pfam" id="PF17782"/>
    </source>
</evidence>
<dbReference type="InterPro" id="IPR003488">
    <property type="entry name" value="DprA"/>
</dbReference>